<organism evidence="1 2">
    <name type="scientific">Callosobruchus maculatus</name>
    <name type="common">Southern cowpea weevil</name>
    <name type="synonym">Pulse bruchid</name>
    <dbReference type="NCBI Taxonomy" id="64391"/>
    <lineage>
        <taxon>Eukaryota</taxon>
        <taxon>Metazoa</taxon>
        <taxon>Ecdysozoa</taxon>
        <taxon>Arthropoda</taxon>
        <taxon>Hexapoda</taxon>
        <taxon>Insecta</taxon>
        <taxon>Pterygota</taxon>
        <taxon>Neoptera</taxon>
        <taxon>Endopterygota</taxon>
        <taxon>Coleoptera</taxon>
        <taxon>Polyphaga</taxon>
        <taxon>Cucujiformia</taxon>
        <taxon>Chrysomeloidea</taxon>
        <taxon>Chrysomelidae</taxon>
        <taxon>Bruchinae</taxon>
        <taxon>Bruchini</taxon>
        <taxon>Callosobruchus</taxon>
    </lineage>
</organism>
<keyword evidence="2" id="KW-1185">Reference proteome</keyword>
<evidence type="ECO:0000313" key="1">
    <source>
        <dbReference type="EMBL" id="VEN35340.1"/>
    </source>
</evidence>
<sequence>MSLFNTVSVMRLYSRCLSTLHQLRRASTMDRDTMEENILRMLYQCGLFLKQVGLLEHLWMLLKMYLDVNLAPTGPASMQR</sequence>
<dbReference type="AlphaFoldDB" id="A0A653BIB4"/>
<protein>
    <submittedName>
        <fullName evidence="1">Uncharacterized protein</fullName>
    </submittedName>
</protein>
<dbReference type="Proteomes" id="UP000410492">
    <property type="component" value="Unassembled WGS sequence"/>
</dbReference>
<accession>A0A653BIB4</accession>
<reference evidence="1 2" key="1">
    <citation type="submission" date="2019-01" db="EMBL/GenBank/DDBJ databases">
        <authorList>
            <person name="Sayadi A."/>
        </authorList>
    </citation>
    <scope>NUCLEOTIDE SEQUENCE [LARGE SCALE GENOMIC DNA]</scope>
</reference>
<dbReference type="OrthoDB" id="297219at2759"/>
<proteinExistence type="predicted"/>
<gene>
    <name evidence="1" type="ORF">CALMAC_LOCUS1267</name>
</gene>
<name>A0A653BIB4_CALMS</name>
<evidence type="ECO:0000313" key="2">
    <source>
        <dbReference type="Proteomes" id="UP000410492"/>
    </source>
</evidence>
<dbReference type="EMBL" id="CAACVG010001473">
    <property type="protein sequence ID" value="VEN35340.1"/>
    <property type="molecule type" value="Genomic_DNA"/>
</dbReference>